<keyword evidence="2" id="KW-0520">NAD</keyword>
<keyword evidence="3" id="KW-0456">Lyase</keyword>
<dbReference type="GO" id="GO:0008460">
    <property type="term" value="F:dTDP-glucose 4,6-dehydratase activity"/>
    <property type="evidence" value="ECO:0007669"/>
    <property type="project" value="InterPro"/>
</dbReference>
<proteinExistence type="predicted"/>
<accession>A0A382HIM8</accession>
<dbReference type="EMBL" id="UINC01061328">
    <property type="protein sequence ID" value="SVB86787.1"/>
    <property type="molecule type" value="Genomic_DNA"/>
</dbReference>
<evidence type="ECO:0000256" key="1">
    <source>
        <dbReference type="ARBA" id="ARBA00001911"/>
    </source>
</evidence>
<dbReference type="Gene3D" id="3.40.50.720">
    <property type="entry name" value="NAD(P)-binding Rossmann-like Domain"/>
    <property type="match status" value="1"/>
</dbReference>
<dbReference type="SUPFAM" id="SSF51735">
    <property type="entry name" value="NAD(P)-binding Rossmann-fold domains"/>
    <property type="match status" value="1"/>
</dbReference>
<dbReference type="Pfam" id="PF16363">
    <property type="entry name" value="GDP_Man_Dehyd"/>
    <property type="match status" value="1"/>
</dbReference>
<comment type="cofactor">
    <cofactor evidence="1">
        <name>NAD(+)</name>
        <dbReference type="ChEBI" id="CHEBI:57540"/>
    </cofactor>
</comment>
<protein>
    <recommendedName>
        <fullName evidence="4">NAD(P)-binding domain-containing protein</fullName>
    </recommendedName>
</protein>
<gene>
    <name evidence="5" type="ORF">METZ01_LOCUS239641</name>
</gene>
<dbReference type="InterPro" id="IPR036291">
    <property type="entry name" value="NAD(P)-bd_dom_sf"/>
</dbReference>
<feature type="domain" description="NAD(P)-binding" evidence="4">
    <location>
        <begin position="1"/>
        <end position="299"/>
    </location>
</feature>
<feature type="non-terminal residue" evidence="5">
    <location>
        <position position="335"/>
    </location>
</feature>
<dbReference type="InterPro" id="IPR016040">
    <property type="entry name" value="NAD(P)-bd_dom"/>
</dbReference>
<dbReference type="CDD" id="cd05246">
    <property type="entry name" value="dTDP_GD_SDR_e"/>
    <property type="match status" value="1"/>
</dbReference>
<dbReference type="AlphaFoldDB" id="A0A382HIM8"/>
<sequence length="335" mass="37859">VTGGAGFIGSNFVHYILDKYSSYNLFVFDKLTYAGNLDNLRELQDNPRYVFVHGDVADRETVNEVVVTHQIDTIVNFAAESHVDRSILSPDAFIQTDIVGTHVLLDAARDHKLERLHQVSTDEVYGSIVEGRFKEGDVFEPNSPYAASKAGAELLVRAYHETYGLNTVVTRGSNTFGPYQYPEKIAPLFITNAIDNESLPLYGDGLQVRDWLYVTDHCSGIDVALHQGAPGGVYNLGGGNERTNIEVTELILKYVDKSRDLIVPVEDRPGHDQRYALDSNQLMSLGWSPSKTFEEALQSTVKWYQDNEWWWRPIKGGEFKEYYLKQYGNRLQSHL</sequence>
<evidence type="ECO:0000259" key="4">
    <source>
        <dbReference type="Pfam" id="PF16363"/>
    </source>
</evidence>
<dbReference type="FunFam" id="3.40.50.720:FF:000304">
    <property type="entry name" value="UDP-glucose 4,6-dehydratase"/>
    <property type="match status" value="1"/>
</dbReference>
<dbReference type="NCBIfam" id="TIGR01181">
    <property type="entry name" value="dTDP_gluc_dehyt"/>
    <property type="match status" value="1"/>
</dbReference>
<name>A0A382HIM8_9ZZZZ</name>
<reference evidence="5" key="1">
    <citation type="submission" date="2018-05" db="EMBL/GenBank/DDBJ databases">
        <authorList>
            <person name="Lanie J.A."/>
            <person name="Ng W.-L."/>
            <person name="Kazmierczak K.M."/>
            <person name="Andrzejewski T.M."/>
            <person name="Davidsen T.M."/>
            <person name="Wayne K.J."/>
            <person name="Tettelin H."/>
            <person name="Glass J.I."/>
            <person name="Rusch D."/>
            <person name="Podicherti R."/>
            <person name="Tsui H.-C.T."/>
            <person name="Winkler M.E."/>
        </authorList>
    </citation>
    <scope>NUCLEOTIDE SEQUENCE</scope>
</reference>
<evidence type="ECO:0000313" key="5">
    <source>
        <dbReference type="EMBL" id="SVB86787.1"/>
    </source>
</evidence>
<dbReference type="GO" id="GO:0009225">
    <property type="term" value="P:nucleotide-sugar metabolic process"/>
    <property type="evidence" value="ECO:0007669"/>
    <property type="project" value="InterPro"/>
</dbReference>
<dbReference type="PANTHER" id="PTHR43000">
    <property type="entry name" value="DTDP-D-GLUCOSE 4,6-DEHYDRATASE-RELATED"/>
    <property type="match status" value="1"/>
</dbReference>
<evidence type="ECO:0000256" key="3">
    <source>
        <dbReference type="ARBA" id="ARBA00023239"/>
    </source>
</evidence>
<evidence type="ECO:0000256" key="2">
    <source>
        <dbReference type="ARBA" id="ARBA00023027"/>
    </source>
</evidence>
<feature type="non-terminal residue" evidence="5">
    <location>
        <position position="1"/>
    </location>
</feature>
<dbReference type="Gene3D" id="3.90.25.10">
    <property type="entry name" value="UDP-galactose 4-epimerase, domain 1"/>
    <property type="match status" value="1"/>
</dbReference>
<organism evidence="5">
    <name type="scientific">marine metagenome</name>
    <dbReference type="NCBI Taxonomy" id="408172"/>
    <lineage>
        <taxon>unclassified sequences</taxon>
        <taxon>metagenomes</taxon>
        <taxon>ecological metagenomes</taxon>
    </lineage>
</organism>
<dbReference type="InterPro" id="IPR005888">
    <property type="entry name" value="dTDP_Gluc_deHydtase"/>
</dbReference>